<dbReference type="AlphaFoldDB" id="A0A1G2IWL8"/>
<dbReference type="Gene3D" id="3.40.50.2300">
    <property type="match status" value="1"/>
</dbReference>
<reference evidence="3 4" key="1">
    <citation type="journal article" date="2016" name="Nat. Commun.">
        <title>Thousands of microbial genomes shed light on interconnected biogeochemical processes in an aquifer system.</title>
        <authorList>
            <person name="Anantharaman K."/>
            <person name="Brown C.T."/>
            <person name="Hug L.A."/>
            <person name="Sharon I."/>
            <person name="Castelle C.J."/>
            <person name="Probst A.J."/>
            <person name="Thomas B.C."/>
            <person name="Singh A."/>
            <person name="Wilkins M.J."/>
            <person name="Karaoz U."/>
            <person name="Brodie E.L."/>
            <person name="Williams K.H."/>
            <person name="Hubbard S.S."/>
            <person name="Banfield J.F."/>
        </authorList>
    </citation>
    <scope>NUCLEOTIDE SEQUENCE [LARGE SCALE GENOMIC DNA]</scope>
</reference>
<dbReference type="Pfam" id="PF00072">
    <property type="entry name" value="Response_reg"/>
    <property type="match status" value="1"/>
</dbReference>
<protein>
    <recommendedName>
        <fullName evidence="2">Response regulatory domain-containing protein</fullName>
    </recommendedName>
</protein>
<evidence type="ECO:0000256" key="1">
    <source>
        <dbReference type="PROSITE-ProRule" id="PRU00169"/>
    </source>
</evidence>
<dbReference type="Proteomes" id="UP000178650">
    <property type="component" value="Unassembled WGS sequence"/>
</dbReference>
<evidence type="ECO:0000313" key="3">
    <source>
        <dbReference type="EMBL" id="OGZ79092.1"/>
    </source>
</evidence>
<dbReference type="InterPro" id="IPR052893">
    <property type="entry name" value="TCS_response_regulator"/>
</dbReference>
<proteinExistence type="predicted"/>
<feature type="domain" description="Response regulatory" evidence="2">
    <location>
        <begin position="1"/>
        <end position="94"/>
    </location>
</feature>
<dbReference type="PROSITE" id="PS50110">
    <property type="entry name" value="RESPONSE_REGULATORY"/>
    <property type="match status" value="1"/>
</dbReference>
<dbReference type="STRING" id="1802223.A2358_03860"/>
<accession>A0A1G2IWL8</accession>
<comment type="caution">
    <text evidence="3">The sequence shown here is derived from an EMBL/GenBank/DDBJ whole genome shotgun (WGS) entry which is preliminary data.</text>
</comment>
<sequence length="98" mass="11284">MVNCLLDKIKEIEDGKAEKPDLIMLDLLLPDINGDKILEKIRKTPSTKDIPVFIFTNYGGEQMENELAKNFNAEKYLVKTDYGPNKLMPMIKEKLQLK</sequence>
<evidence type="ECO:0000259" key="2">
    <source>
        <dbReference type="PROSITE" id="PS50110"/>
    </source>
</evidence>
<evidence type="ECO:0000313" key="4">
    <source>
        <dbReference type="Proteomes" id="UP000178650"/>
    </source>
</evidence>
<dbReference type="EMBL" id="MHPJ01000009">
    <property type="protein sequence ID" value="OGZ79092.1"/>
    <property type="molecule type" value="Genomic_DNA"/>
</dbReference>
<dbReference type="PANTHER" id="PTHR44520:SF2">
    <property type="entry name" value="RESPONSE REGULATOR RCP1"/>
    <property type="match status" value="1"/>
</dbReference>
<keyword evidence="1" id="KW-0597">Phosphoprotein</keyword>
<dbReference type="InterPro" id="IPR001789">
    <property type="entry name" value="Sig_transdc_resp-reg_receiver"/>
</dbReference>
<dbReference type="GO" id="GO:0000160">
    <property type="term" value="P:phosphorelay signal transduction system"/>
    <property type="evidence" value="ECO:0007669"/>
    <property type="project" value="InterPro"/>
</dbReference>
<gene>
    <name evidence="3" type="ORF">A2358_03860</name>
</gene>
<dbReference type="SUPFAM" id="SSF52172">
    <property type="entry name" value="CheY-like"/>
    <property type="match status" value="1"/>
</dbReference>
<dbReference type="PANTHER" id="PTHR44520">
    <property type="entry name" value="RESPONSE REGULATOR RCP1-RELATED"/>
    <property type="match status" value="1"/>
</dbReference>
<organism evidence="3 4">
    <name type="scientific">Candidatus Staskawiczbacteria bacterium RIFOXYB1_FULL_37_44</name>
    <dbReference type="NCBI Taxonomy" id="1802223"/>
    <lineage>
        <taxon>Bacteria</taxon>
        <taxon>Candidatus Staskawicziibacteriota</taxon>
    </lineage>
</organism>
<dbReference type="InterPro" id="IPR011006">
    <property type="entry name" value="CheY-like_superfamily"/>
</dbReference>
<name>A0A1G2IWL8_9BACT</name>
<feature type="modified residue" description="4-aspartylphosphate" evidence="1">
    <location>
        <position position="26"/>
    </location>
</feature>